<evidence type="ECO:0000313" key="2">
    <source>
        <dbReference type="Proteomes" id="UP001234297"/>
    </source>
</evidence>
<sequence>MESDSQLYLNDFINQKTIMANYPWVLSTITVLWEFCDSGELCSRRYNRSSSPPANIQDISTNQELFEKMEMKLNSQDVKAINCSICLSPPTNLVMSSEDYNPKPSLSEPSTLAKVSALVNLLHEERQTLKSLIFSEFRKMLSLLEETLKAECFQIFIIHTSMAAKETFQVINFFSECGPESRVVLLASLEVTGVGINLTAASCWDLDIEEQAIACVHRIGQKEEVKVMRLVVKNSNKQRIMELRGQVENNRDREMRRLGFQDIQTIMGMQNGFNVGFGGSNRSGDE</sequence>
<gene>
    <name evidence="1" type="ORF">MRB53_009705</name>
</gene>
<proteinExistence type="predicted"/>
<name>A0ACC2LPU7_PERAE</name>
<accession>A0ACC2LPU7</accession>
<evidence type="ECO:0000313" key="1">
    <source>
        <dbReference type="EMBL" id="KAJ8635438.1"/>
    </source>
</evidence>
<dbReference type="EMBL" id="CM056811">
    <property type="protein sequence ID" value="KAJ8635438.1"/>
    <property type="molecule type" value="Genomic_DNA"/>
</dbReference>
<organism evidence="1 2">
    <name type="scientific">Persea americana</name>
    <name type="common">Avocado</name>
    <dbReference type="NCBI Taxonomy" id="3435"/>
    <lineage>
        <taxon>Eukaryota</taxon>
        <taxon>Viridiplantae</taxon>
        <taxon>Streptophyta</taxon>
        <taxon>Embryophyta</taxon>
        <taxon>Tracheophyta</taxon>
        <taxon>Spermatophyta</taxon>
        <taxon>Magnoliopsida</taxon>
        <taxon>Magnoliidae</taxon>
        <taxon>Laurales</taxon>
        <taxon>Lauraceae</taxon>
        <taxon>Persea</taxon>
    </lineage>
</organism>
<reference evidence="1 2" key="1">
    <citation type="journal article" date="2022" name="Hortic Res">
        <title>A haplotype resolved chromosomal level avocado genome allows analysis of novel avocado genes.</title>
        <authorList>
            <person name="Nath O."/>
            <person name="Fletcher S.J."/>
            <person name="Hayward A."/>
            <person name="Shaw L.M."/>
            <person name="Masouleh A.K."/>
            <person name="Furtado A."/>
            <person name="Henry R.J."/>
            <person name="Mitter N."/>
        </authorList>
    </citation>
    <scope>NUCLEOTIDE SEQUENCE [LARGE SCALE GENOMIC DNA]</scope>
    <source>
        <strain evidence="2">cv. Hass</strain>
    </source>
</reference>
<dbReference type="Proteomes" id="UP001234297">
    <property type="component" value="Chromosome 3"/>
</dbReference>
<comment type="caution">
    <text evidence="1">The sequence shown here is derived from an EMBL/GenBank/DDBJ whole genome shotgun (WGS) entry which is preliminary data.</text>
</comment>
<protein>
    <submittedName>
        <fullName evidence="1">Uncharacterized protein</fullName>
    </submittedName>
</protein>
<keyword evidence="2" id="KW-1185">Reference proteome</keyword>